<dbReference type="SUPFAM" id="SSF48452">
    <property type="entry name" value="TPR-like"/>
    <property type="match status" value="1"/>
</dbReference>
<gene>
    <name evidence="1" type="ORF">PBIL07802_LOCUS13147</name>
</gene>
<dbReference type="EMBL" id="HBIB01020287">
    <property type="protein sequence ID" value="CAE0250941.1"/>
    <property type="molecule type" value="Transcribed_RNA"/>
</dbReference>
<protein>
    <recommendedName>
        <fullName evidence="2">DUF924 domain-containing protein</fullName>
    </recommendedName>
</protein>
<reference evidence="1" key="1">
    <citation type="submission" date="2021-01" db="EMBL/GenBank/DDBJ databases">
        <authorList>
            <person name="Corre E."/>
            <person name="Pelletier E."/>
            <person name="Niang G."/>
            <person name="Scheremetjew M."/>
            <person name="Finn R."/>
            <person name="Kale V."/>
            <person name="Holt S."/>
            <person name="Cochrane G."/>
            <person name="Meng A."/>
            <person name="Brown T."/>
            <person name="Cohen L."/>
        </authorList>
    </citation>
    <scope>NUCLEOTIDE SEQUENCE</scope>
    <source>
        <strain evidence="1">NIES-2562</strain>
    </source>
</reference>
<proteinExistence type="predicted"/>
<dbReference type="Gene3D" id="1.25.40.10">
    <property type="entry name" value="Tetratricopeptide repeat domain"/>
    <property type="match status" value="1"/>
</dbReference>
<dbReference type="AlphaFoldDB" id="A0A7S3D9T1"/>
<name>A0A7S3D9T1_9EUKA</name>
<organism evidence="1">
    <name type="scientific">Palpitomonas bilix</name>
    <dbReference type="NCBI Taxonomy" id="652834"/>
    <lineage>
        <taxon>Eukaryota</taxon>
        <taxon>Eukaryota incertae sedis</taxon>
    </lineage>
</organism>
<dbReference type="Gene3D" id="1.20.58.320">
    <property type="entry name" value="TPR-like"/>
    <property type="match status" value="1"/>
</dbReference>
<dbReference type="InterPro" id="IPR010323">
    <property type="entry name" value="DUF924"/>
</dbReference>
<dbReference type="InterPro" id="IPR011990">
    <property type="entry name" value="TPR-like_helical_dom_sf"/>
</dbReference>
<accession>A0A7S3D9T1</accession>
<dbReference type="Pfam" id="PF06041">
    <property type="entry name" value="DUF924"/>
    <property type="match status" value="1"/>
</dbReference>
<sequence length="214" mass="24054">MRPSPSASKEASRAVAQRILSYWYPYEPTASPIQKLRAVQQLWFAPSADRDASIREDFKQYIDEAVDGQLDSWKDENDTGLALIILADQFTRNIYRQSAKAFAGDEVARSAASALLDRGCFDEVDYPKQMTLLLPFMHAESLADQQRAVALAEKAVEKIEDGDKKDAMGVVSFAVEHRNIIEKYGRFPYRNAALGRESTPAEEEFLLNGPRFGQ</sequence>
<evidence type="ECO:0008006" key="2">
    <source>
        <dbReference type="Google" id="ProtNLM"/>
    </source>
</evidence>
<evidence type="ECO:0000313" key="1">
    <source>
        <dbReference type="EMBL" id="CAE0250941.1"/>
    </source>
</evidence>